<reference evidence="2 3" key="1">
    <citation type="submission" date="2022-09" db="EMBL/GenBank/DDBJ databases">
        <title>The outer-membrane cytochrome OmcA is essential for infection of Shewanella oneidensis by a zebrafish-associated bacteriophage.</title>
        <authorList>
            <person name="Grenfell A.W."/>
            <person name="Intile P."/>
            <person name="Mcfarlane J."/>
            <person name="Leung D."/>
            <person name="Abdalla K."/>
            <person name="Wold M."/>
            <person name="Kees E."/>
            <person name="Gralnick J."/>
        </authorList>
    </citation>
    <scope>NUCLEOTIDE SEQUENCE [LARGE SCALE GENOMIC DNA]</scope>
    <source>
        <strain evidence="2 3">NF-5</strain>
    </source>
</reference>
<name>A0ABT6U8N4_9GAMM</name>
<comment type="caution">
    <text evidence="2">The sequence shown here is derived from an EMBL/GenBank/DDBJ whole genome shotgun (WGS) entry which is preliminary data.</text>
</comment>
<feature type="region of interest" description="Disordered" evidence="1">
    <location>
        <begin position="1"/>
        <end position="20"/>
    </location>
</feature>
<dbReference type="EMBL" id="JAOTLW010000004">
    <property type="protein sequence ID" value="MDI5830822.1"/>
    <property type="molecule type" value="Genomic_DNA"/>
</dbReference>
<evidence type="ECO:0000313" key="3">
    <source>
        <dbReference type="Proteomes" id="UP001159075"/>
    </source>
</evidence>
<proteinExistence type="predicted"/>
<dbReference type="Proteomes" id="UP001159075">
    <property type="component" value="Unassembled WGS sequence"/>
</dbReference>
<accession>A0ABT6U8N4</accession>
<organism evidence="2 3">
    <name type="scientific">Shewanella xiamenensis</name>
    <dbReference type="NCBI Taxonomy" id="332186"/>
    <lineage>
        <taxon>Bacteria</taxon>
        <taxon>Pseudomonadati</taxon>
        <taxon>Pseudomonadota</taxon>
        <taxon>Gammaproteobacteria</taxon>
        <taxon>Alteromonadales</taxon>
        <taxon>Shewanellaceae</taxon>
        <taxon>Shewanella</taxon>
    </lineage>
</organism>
<evidence type="ECO:0000313" key="2">
    <source>
        <dbReference type="EMBL" id="MDI5830822.1"/>
    </source>
</evidence>
<sequence>MLNRRAMVMGETTVRPMDGAVEHPRTDLLRVGESMPWRAYSH</sequence>
<evidence type="ECO:0000256" key="1">
    <source>
        <dbReference type="SAM" id="MobiDB-lite"/>
    </source>
</evidence>
<dbReference type="RefSeq" id="WP_260846243.1">
    <property type="nucleotide sequence ID" value="NZ_BLRF01000027.1"/>
</dbReference>
<keyword evidence="3" id="KW-1185">Reference proteome</keyword>
<gene>
    <name evidence="2" type="ORF">ODY93_04540</name>
</gene>
<protein>
    <submittedName>
        <fullName evidence="2">Uncharacterized protein</fullName>
    </submittedName>
</protein>